<organism evidence="2 3">
    <name type="scientific">Rhodospirillum rubrum (strain ATCC 11170 / ATH 1.1.1 / DSM 467 / LMG 4362 / NCIMB 8255 / S1)</name>
    <dbReference type="NCBI Taxonomy" id="269796"/>
    <lineage>
        <taxon>Bacteria</taxon>
        <taxon>Pseudomonadati</taxon>
        <taxon>Pseudomonadota</taxon>
        <taxon>Alphaproteobacteria</taxon>
        <taxon>Rhodospirillales</taxon>
        <taxon>Rhodospirillaceae</taxon>
        <taxon>Rhodospirillum</taxon>
    </lineage>
</organism>
<evidence type="ECO:0000313" key="3">
    <source>
        <dbReference type="Proteomes" id="UP000001929"/>
    </source>
</evidence>
<sequence length="345" mass="37931">MIIRQLTPAASAAWDLFVESCPQGTFFHRAGWQRVIDQAFGQTNHFLYAEQDGAIVGVLPLTYVRSPLFGNRLVSTAWCVGGGAAVVEAAAAEALERAAVDLLMAGPARYIEIRDPAVPHGEGSGWQCKEGLYAAFERPIAASDEACLTAIPRKQRAVVRKAIDSGLQGRFDDDPSTFYELYALSMRNLGTPVFSKPYITLLRDVFGVDTTTIYTVYGDQRPLSSVLNFTFRDKIMPYYTGADPEARKQGAADLMYYGVMCAARARGLGVFDFGRSKVGTGPFAFKKNWGFTPRPVIHEYLVKDGGPMPDVNPTNPKYRAMIALWRRLPLAVANTLGPWISRQVG</sequence>
<name>Q2RPN7_RHORT</name>
<dbReference type="PhylomeDB" id="Q2RPN7"/>
<dbReference type="AlphaFoldDB" id="Q2RPN7"/>
<evidence type="ECO:0000259" key="1">
    <source>
        <dbReference type="Pfam" id="PF13480"/>
    </source>
</evidence>
<dbReference type="InterPro" id="IPR016181">
    <property type="entry name" value="Acyl_CoA_acyltransferase"/>
</dbReference>
<dbReference type="KEGG" id="rru:Rru_A3113"/>
<dbReference type="NCBIfam" id="TIGR03019">
    <property type="entry name" value="pepcterm_femAB"/>
    <property type="match status" value="1"/>
</dbReference>
<dbReference type="InterPro" id="IPR038740">
    <property type="entry name" value="BioF2-like_GNAT_dom"/>
</dbReference>
<accession>Q2RPN7</accession>
<dbReference type="SUPFAM" id="SSF55729">
    <property type="entry name" value="Acyl-CoA N-acyltransferases (Nat)"/>
    <property type="match status" value="2"/>
</dbReference>
<reference evidence="2 3" key="1">
    <citation type="journal article" date="2011" name="Stand. Genomic Sci.">
        <title>Complete genome sequence of Rhodospirillum rubrum type strain (S1).</title>
        <authorList>
            <person name="Munk A.C."/>
            <person name="Copeland A."/>
            <person name="Lucas S."/>
            <person name="Lapidus A."/>
            <person name="Del Rio T.G."/>
            <person name="Barry K."/>
            <person name="Detter J.C."/>
            <person name="Hammon N."/>
            <person name="Israni S."/>
            <person name="Pitluck S."/>
            <person name="Brettin T."/>
            <person name="Bruce D."/>
            <person name="Han C."/>
            <person name="Tapia R."/>
            <person name="Gilna P."/>
            <person name="Schmutz J."/>
            <person name="Larimer F."/>
            <person name="Land M."/>
            <person name="Kyrpides N.C."/>
            <person name="Mavromatis K."/>
            <person name="Richardson P."/>
            <person name="Rohde M."/>
            <person name="Goker M."/>
            <person name="Klenk H.P."/>
            <person name="Zhang Y."/>
            <person name="Roberts G.P."/>
            <person name="Reslewic S."/>
            <person name="Schwartz D.C."/>
        </authorList>
    </citation>
    <scope>NUCLEOTIDE SEQUENCE [LARGE SCALE GENOMIC DNA]</scope>
    <source>
        <strain evidence="3">ATCC 11170 / ATH 1.1.1 / DSM 467 / LMG 4362 / NCIMB 8255 / S1</strain>
    </source>
</reference>
<evidence type="ECO:0000313" key="2">
    <source>
        <dbReference type="EMBL" id="ABC23908.1"/>
    </source>
</evidence>
<dbReference type="RefSeq" id="WP_011390861.1">
    <property type="nucleotide sequence ID" value="NC_007643.1"/>
</dbReference>
<dbReference type="PATRIC" id="fig|269796.9.peg.3226"/>
<dbReference type="Proteomes" id="UP000001929">
    <property type="component" value="Chromosome"/>
</dbReference>
<dbReference type="Gene3D" id="3.40.630.30">
    <property type="match status" value="1"/>
</dbReference>
<dbReference type="Pfam" id="PF13480">
    <property type="entry name" value="Acetyltransf_6"/>
    <property type="match status" value="1"/>
</dbReference>
<keyword evidence="3" id="KW-1185">Reference proteome</keyword>
<protein>
    <recommendedName>
        <fullName evidence="1">BioF2-like acetyltransferase domain-containing protein</fullName>
    </recommendedName>
</protein>
<dbReference type="InterPro" id="IPR050644">
    <property type="entry name" value="PG_Glycine_Bridge_Synth"/>
</dbReference>
<dbReference type="EMBL" id="CP000230">
    <property type="protein sequence ID" value="ABC23908.1"/>
    <property type="molecule type" value="Genomic_DNA"/>
</dbReference>
<dbReference type="PANTHER" id="PTHR36174:SF1">
    <property type="entry name" value="LIPID II:GLYCINE GLYCYLTRANSFERASE"/>
    <property type="match status" value="1"/>
</dbReference>
<gene>
    <name evidence="2" type="ordered locus">Rru_A3113</name>
</gene>
<dbReference type="PANTHER" id="PTHR36174">
    <property type="entry name" value="LIPID II:GLYCINE GLYCYLTRANSFERASE"/>
    <property type="match status" value="1"/>
</dbReference>
<dbReference type="EnsemblBacteria" id="ABC23908">
    <property type="protein sequence ID" value="ABC23908"/>
    <property type="gene ID" value="Rru_A3113"/>
</dbReference>
<feature type="domain" description="BioF2-like acetyltransferase" evidence="1">
    <location>
        <begin position="153"/>
        <end position="286"/>
    </location>
</feature>
<dbReference type="STRING" id="269796.Rru_A3113"/>
<dbReference type="HOGENOM" id="CLU_042156_0_0_5"/>
<proteinExistence type="predicted"/>
<dbReference type="InterPro" id="IPR017469">
    <property type="entry name" value="PEP-CTERM_FemAB-rel"/>
</dbReference>
<dbReference type="eggNOG" id="COG2348">
    <property type="taxonomic scope" value="Bacteria"/>
</dbReference>